<keyword evidence="12" id="KW-1185">Reference proteome</keyword>
<comment type="pathway">
    <text evidence="1 9">Amino-acid biosynthesis; L-lysine biosynthesis via DAP pathway; DL-2,6-diaminopimelate from LL-2,6-diaminopimelate: step 1/1.</text>
</comment>
<dbReference type="HAMAP" id="MF_00197">
    <property type="entry name" value="DAP_epimerase"/>
    <property type="match status" value="1"/>
</dbReference>
<dbReference type="InterPro" id="IPR001653">
    <property type="entry name" value="DAP_epimerase_DapF"/>
</dbReference>
<dbReference type="FunFam" id="3.10.310.10:FF:000001">
    <property type="entry name" value="Diaminopimelate epimerase"/>
    <property type="match status" value="1"/>
</dbReference>
<dbReference type="OrthoDB" id="9805408at2"/>
<feature type="binding site" evidence="9">
    <location>
        <position position="51"/>
    </location>
    <ligand>
        <name>substrate</name>
    </ligand>
</feature>
<organism evidence="11 12">
    <name type="scientific">Alcanivorax hongdengensis A-11-3</name>
    <dbReference type="NCBI Taxonomy" id="1177179"/>
    <lineage>
        <taxon>Bacteria</taxon>
        <taxon>Pseudomonadati</taxon>
        <taxon>Pseudomonadota</taxon>
        <taxon>Gammaproteobacteria</taxon>
        <taxon>Oceanospirillales</taxon>
        <taxon>Alcanivoracaceae</taxon>
        <taxon>Alcanivorax</taxon>
    </lineage>
</organism>
<accession>L0WH72</accession>
<sequence>MNLRFTKMHGLGNDFMVIDGINQPLPETGLPLPAAEIRRLGNRHFGVGFDQMLIVQPAQGPEADFRYRILNADGSEVSQCGNGARCFARFVRDAGLTDKQEIVVETAAGQMTLTVTGDEQVTVDMGAPRWAPADIPMTAKAEADSYIVVSGHQAWEVGAVGLGNPHCTLLVENVDQAPVETVGPLLESHEQFPERVNVGFMQVVSRSEIRLRVYERGAGETLACGSGACAAVVIGQRRGLLDSQVTVHLPGGPLQISYDGEGGIRMTGPASRVYDGSINVTPAE</sequence>
<feature type="binding site" evidence="9">
    <location>
        <position position="197"/>
    </location>
    <ligand>
        <name>substrate</name>
    </ligand>
</feature>
<feature type="site" description="Could be important to modulate the pK values of the two catalytic cysteine residues" evidence="9">
    <location>
        <position position="166"/>
    </location>
</feature>
<dbReference type="eggNOG" id="COG0253">
    <property type="taxonomic scope" value="Bacteria"/>
</dbReference>
<comment type="function">
    <text evidence="9">Catalyzes the stereoinversion of LL-2,6-diaminopimelate (L,L-DAP) to meso-diaminopimelate (meso-DAP), a precursor of L-lysine and an essential component of the bacterial peptidoglycan.</text>
</comment>
<dbReference type="SUPFAM" id="SSF54506">
    <property type="entry name" value="Diaminopimelate epimerase-like"/>
    <property type="match status" value="1"/>
</dbReference>
<evidence type="ECO:0000313" key="12">
    <source>
        <dbReference type="Proteomes" id="UP000010164"/>
    </source>
</evidence>
<evidence type="ECO:0000256" key="5">
    <source>
        <dbReference type="ARBA" id="ARBA00022605"/>
    </source>
</evidence>
<dbReference type="GO" id="GO:0009089">
    <property type="term" value="P:lysine biosynthetic process via diaminopimelate"/>
    <property type="evidence" value="ECO:0007669"/>
    <property type="project" value="UniProtKB-UniRule"/>
</dbReference>
<dbReference type="EC" id="5.1.1.7" evidence="3 9"/>
<proteinExistence type="inferred from homology"/>
<evidence type="ECO:0000256" key="7">
    <source>
        <dbReference type="ARBA" id="ARBA00023235"/>
    </source>
</evidence>
<comment type="catalytic activity">
    <reaction evidence="8 9">
        <text>(2S,6S)-2,6-diaminopimelate = meso-2,6-diaminopimelate</text>
        <dbReference type="Rhea" id="RHEA:15393"/>
        <dbReference type="ChEBI" id="CHEBI:57609"/>
        <dbReference type="ChEBI" id="CHEBI:57791"/>
        <dbReference type="EC" id="5.1.1.7"/>
    </reaction>
</comment>
<feature type="site" description="Important for dimerization" evidence="9">
    <location>
        <position position="274"/>
    </location>
</feature>
<dbReference type="UniPathway" id="UPA00034">
    <property type="reaction ID" value="UER00025"/>
</dbReference>
<dbReference type="GO" id="GO:0008837">
    <property type="term" value="F:diaminopimelate epimerase activity"/>
    <property type="evidence" value="ECO:0007669"/>
    <property type="project" value="UniProtKB-UniRule"/>
</dbReference>
<evidence type="ECO:0000256" key="6">
    <source>
        <dbReference type="ARBA" id="ARBA00023154"/>
    </source>
</evidence>
<evidence type="ECO:0000256" key="1">
    <source>
        <dbReference type="ARBA" id="ARBA00005196"/>
    </source>
</evidence>
<evidence type="ECO:0000256" key="8">
    <source>
        <dbReference type="ARBA" id="ARBA00051712"/>
    </source>
</evidence>
<keyword evidence="7 9" id="KW-0413">Isomerase</keyword>
<dbReference type="AlphaFoldDB" id="L0WH72"/>
<dbReference type="PANTHER" id="PTHR31689:SF0">
    <property type="entry name" value="DIAMINOPIMELATE EPIMERASE"/>
    <property type="match status" value="1"/>
</dbReference>
<evidence type="ECO:0000256" key="9">
    <source>
        <dbReference type="HAMAP-Rule" id="MF_00197"/>
    </source>
</evidence>
<evidence type="ECO:0000256" key="3">
    <source>
        <dbReference type="ARBA" id="ARBA00013080"/>
    </source>
</evidence>
<dbReference type="PATRIC" id="fig|1177179.3.peg.775"/>
<evidence type="ECO:0000256" key="4">
    <source>
        <dbReference type="ARBA" id="ARBA00022490"/>
    </source>
</evidence>
<dbReference type="InterPro" id="IPR018510">
    <property type="entry name" value="DAP_epimerase_AS"/>
</dbReference>
<evidence type="ECO:0000256" key="10">
    <source>
        <dbReference type="PROSITE-ProRule" id="PRU10125"/>
    </source>
</evidence>
<feature type="binding site" evidence="9">
    <location>
        <position position="164"/>
    </location>
    <ligand>
        <name>substrate</name>
    </ligand>
</feature>
<feature type="binding site" evidence="9">
    <location>
        <begin position="215"/>
        <end position="216"/>
    </location>
    <ligand>
        <name>substrate</name>
    </ligand>
</feature>
<feature type="active site" description="Proton acceptor" evidence="9">
    <location>
        <position position="224"/>
    </location>
</feature>
<comment type="subunit">
    <text evidence="9">Homodimer.</text>
</comment>
<comment type="caution">
    <text evidence="11">The sequence shown here is derived from an EMBL/GenBank/DDBJ whole genome shotgun (WGS) entry which is preliminary data.</text>
</comment>
<feature type="active site" evidence="10">
    <location>
        <position position="80"/>
    </location>
</feature>
<dbReference type="Pfam" id="PF01678">
    <property type="entry name" value="DAP_epimerase"/>
    <property type="match status" value="2"/>
</dbReference>
<dbReference type="RefSeq" id="WP_008927963.1">
    <property type="nucleotide sequence ID" value="NZ_AMRJ01000003.1"/>
</dbReference>
<dbReference type="EMBL" id="AMRJ01000003">
    <property type="protein sequence ID" value="EKF75467.1"/>
    <property type="molecule type" value="Genomic_DNA"/>
</dbReference>
<dbReference type="PANTHER" id="PTHR31689">
    <property type="entry name" value="DIAMINOPIMELATE EPIMERASE, CHLOROPLASTIC"/>
    <property type="match status" value="1"/>
</dbReference>
<dbReference type="Gene3D" id="3.10.310.10">
    <property type="entry name" value="Diaminopimelate Epimerase, Chain A, domain 1"/>
    <property type="match status" value="2"/>
</dbReference>
<comment type="similarity">
    <text evidence="2 9">Belongs to the diaminopimelate epimerase family.</text>
</comment>
<feature type="binding site" evidence="9">
    <location>
        <begin position="225"/>
        <end position="226"/>
    </location>
    <ligand>
        <name>substrate</name>
    </ligand>
</feature>
<reference evidence="11 12" key="1">
    <citation type="journal article" date="2012" name="J. Bacteriol.">
        <title>Genome Sequence of the Alkane-Degrading Bacterium Alcanivorax hongdengensis Type Strain A-11-3.</title>
        <authorList>
            <person name="Lai Q."/>
            <person name="Shao Z."/>
        </authorList>
    </citation>
    <scope>NUCLEOTIDE SEQUENCE [LARGE SCALE GENOMIC DNA]</scope>
    <source>
        <strain evidence="11 12">A-11-3</strain>
    </source>
</reference>
<feature type="binding site" evidence="9">
    <location>
        <position position="13"/>
    </location>
    <ligand>
        <name>substrate</name>
    </ligand>
</feature>
<dbReference type="GO" id="GO:0005829">
    <property type="term" value="C:cytosol"/>
    <property type="evidence" value="ECO:0007669"/>
    <property type="project" value="TreeGrafter"/>
</dbReference>
<dbReference type="Proteomes" id="UP000010164">
    <property type="component" value="Unassembled WGS sequence"/>
</dbReference>
<evidence type="ECO:0000256" key="2">
    <source>
        <dbReference type="ARBA" id="ARBA00010219"/>
    </source>
</evidence>
<name>L0WH72_9GAMM</name>
<protein>
    <recommendedName>
        <fullName evidence="3 9">Diaminopimelate epimerase</fullName>
        <shortName evidence="9">DAP epimerase</shortName>
        <ecNumber evidence="3 9">5.1.1.7</ecNumber>
    </recommendedName>
    <alternativeName>
        <fullName evidence="9">PLP-independent amino acid racemase</fullName>
    </alternativeName>
</protein>
<keyword evidence="4 9" id="KW-0963">Cytoplasm</keyword>
<evidence type="ECO:0000313" key="11">
    <source>
        <dbReference type="EMBL" id="EKF75467.1"/>
    </source>
</evidence>
<dbReference type="STRING" id="1177179.A11A3_03884"/>
<keyword evidence="5 9" id="KW-0028">Amino-acid biosynthesis</keyword>
<feature type="site" description="Could be important to modulate the pK values of the two catalytic cysteine residues" evidence="9">
    <location>
        <position position="215"/>
    </location>
</feature>
<feature type="active site" description="Proton donor" evidence="9">
    <location>
        <position position="80"/>
    </location>
</feature>
<feature type="binding site" evidence="9">
    <location>
        <position position="71"/>
    </location>
    <ligand>
        <name>substrate</name>
    </ligand>
</feature>
<feature type="binding site" evidence="9">
    <location>
        <begin position="81"/>
        <end position="82"/>
    </location>
    <ligand>
        <name>substrate</name>
    </ligand>
</feature>
<keyword evidence="6 9" id="KW-0457">Lysine biosynthesis</keyword>
<comment type="subcellular location">
    <subcellularLocation>
        <location evidence="9">Cytoplasm</location>
    </subcellularLocation>
</comment>
<dbReference type="PROSITE" id="PS01326">
    <property type="entry name" value="DAP_EPIMERASE"/>
    <property type="match status" value="1"/>
</dbReference>
<dbReference type="NCBIfam" id="TIGR00652">
    <property type="entry name" value="DapF"/>
    <property type="match status" value="1"/>
</dbReference>
<gene>
    <name evidence="9" type="primary">dapF</name>
    <name evidence="11" type="ORF">A11A3_03884</name>
</gene>